<protein>
    <submittedName>
        <fullName evidence="5">ABC transporter ATP-binding protein</fullName>
    </submittedName>
</protein>
<evidence type="ECO:0000313" key="6">
    <source>
        <dbReference type="Proteomes" id="UP001157439"/>
    </source>
</evidence>
<evidence type="ECO:0000256" key="1">
    <source>
        <dbReference type="ARBA" id="ARBA00022448"/>
    </source>
</evidence>
<dbReference type="InterPro" id="IPR017871">
    <property type="entry name" value="ABC_transporter-like_CS"/>
</dbReference>
<dbReference type="InterPro" id="IPR003439">
    <property type="entry name" value="ABC_transporter-like_ATP-bd"/>
</dbReference>
<dbReference type="PROSITE" id="PS00211">
    <property type="entry name" value="ABC_TRANSPORTER_1"/>
    <property type="match status" value="1"/>
</dbReference>
<comment type="caution">
    <text evidence="5">The sequence shown here is derived from an EMBL/GenBank/DDBJ whole genome shotgun (WGS) entry which is preliminary data.</text>
</comment>
<dbReference type="PANTHER" id="PTHR43776:SF6">
    <property type="entry name" value="DIPEPTIDE TRANSPORT ATP-BINDING PROTEIN DPPF"/>
    <property type="match status" value="1"/>
</dbReference>
<organism evidence="5 6">
    <name type="scientific">Paraferrimonas haliotis</name>
    <dbReference type="NCBI Taxonomy" id="2013866"/>
    <lineage>
        <taxon>Bacteria</taxon>
        <taxon>Pseudomonadati</taxon>
        <taxon>Pseudomonadota</taxon>
        <taxon>Gammaproteobacteria</taxon>
        <taxon>Alteromonadales</taxon>
        <taxon>Ferrimonadaceae</taxon>
        <taxon>Paraferrimonas</taxon>
    </lineage>
</organism>
<dbReference type="GO" id="GO:0016887">
    <property type="term" value="F:ATP hydrolysis activity"/>
    <property type="evidence" value="ECO:0007669"/>
    <property type="project" value="InterPro"/>
</dbReference>
<dbReference type="EMBL" id="BSPO01000003">
    <property type="protein sequence ID" value="GLS84202.1"/>
    <property type="molecule type" value="Genomic_DNA"/>
</dbReference>
<keyword evidence="1" id="KW-0813">Transport</keyword>
<dbReference type="CDD" id="cd03257">
    <property type="entry name" value="ABC_NikE_OppD_transporters"/>
    <property type="match status" value="1"/>
</dbReference>
<dbReference type="SUPFAM" id="SSF52540">
    <property type="entry name" value="P-loop containing nucleoside triphosphate hydrolases"/>
    <property type="match status" value="1"/>
</dbReference>
<dbReference type="GO" id="GO:0055085">
    <property type="term" value="P:transmembrane transport"/>
    <property type="evidence" value="ECO:0007669"/>
    <property type="project" value="UniProtKB-ARBA"/>
</dbReference>
<accession>A0AA37TMJ4</accession>
<dbReference type="InterPro" id="IPR027417">
    <property type="entry name" value="P-loop_NTPase"/>
</dbReference>
<dbReference type="RefSeq" id="WP_095498305.1">
    <property type="nucleotide sequence ID" value="NZ_BSPO01000003.1"/>
</dbReference>
<evidence type="ECO:0000256" key="3">
    <source>
        <dbReference type="ARBA" id="ARBA00022840"/>
    </source>
</evidence>
<dbReference type="PROSITE" id="PS50893">
    <property type="entry name" value="ABC_TRANSPORTER_2"/>
    <property type="match status" value="1"/>
</dbReference>
<dbReference type="InterPro" id="IPR050319">
    <property type="entry name" value="ABC_transp_ATP-bind"/>
</dbReference>
<dbReference type="Pfam" id="PF00005">
    <property type="entry name" value="ABC_tran"/>
    <property type="match status" value="1"/>
</dbReference>
<keyword evidence="2" id="KW-0547">Nucleotide-binding</keyword>
<evidence type="ECO:0000259" key="4">
    <source>
        <dbReference type="PROSITE" id="PS50893"/>
    </source>
</evidence>
<keyword evidence="3 5" id="KW-0067">ATP-binding</keyword>
<feature type="domain" description="ABC transporter" evidence="4">
    <location>
        <begin position="5"/>
        <end position="250"/>
    </location>
</feature>
<dbReference type="Gene3D" id="3.40.50.300">
    <property type="entry name" value="P-loop containing nucleotide triphosphate hydrolases"/>
    <property type="match status" value="1"/>
</dbReference>
<name>A0AA37TMJ4_9GAMM</name>
<dbReference type="GO" id="GO:0005524">
    <property type="term" value="F:ATP binding"/>
    <property type="evidence" value="ECO:0007669"/>
    <property type="project" value="UniProtKB-KW"/>
</dbReference>
<evidence type="ECO:0000256" key="2">
    <source>
        <dbReference type="ARBA" id="ARBA00022741"/>
    </source>
</evidence>
<evidence type="ECO:0000313" key="5">
    <source>
        <dbReference type="EMBL" id="GLS84202.1"/>
    </source>
</evidence>
<dbReference type="AlphaFoldDB" id="A0AA37TMJ4"/>
<dbReference type="Proteomes" id="UP001157439">
    <property type="component" value="Unassembled WGS sequence"/>
</dbReference>
<dbReference type="PANTHER" id="PTHR43776">
    <property type="entry name" value="TRANSPORT ATP-BINDING PROTEIN"/>
    <property type="match status" value="1"/>
</dbReference>
<proteinExistence type="predicted"/>
<gene>
    <name evidence="5" type="primary">sapF</name>
    <name evidence="5" type="ORF">GCM10007894_21790</name>
</gene>
<reference evidence="5 6" key="1">
    <citation type="journal article" date="2014" name="Int. J. Syst. Evol. Microbiol.">
        <title>Complete genome sequence of Corynebacterium casei LMG S-19264T (=DSM 44701T), isolated from a smear-ripened cheese.</title>
        <authorList>
            <consortium name="US DOE Joint Genome Institute (JGI-PGF)"/>
            <person name="Walter F."/>
            <person name="Albersmeier A."/>
            <person name="Kalinowski J."/>
            <person name="Ruckert C."/>
        </authorList>
    </citation>
    <scope>NUCLEOTIDE SEQUENCE [LARGE SCALE GENOMIC DNA]</scope>
    <source>
        <strain evidence="5 6">NBRC 112785</strain>
    </source>
</reference>
<dbReference type="SMART" id="SM00382">
    <property type="entry name" value="AAA"/>
    <property type="match status" value="1"/>
</dbReference>
<sequence length="273" mass="31149">MPALLEVRKLNRRYFTGYKWFKRQYKWALKDISFSLETGQTLAIVGEAGSGKTTLARVLAGAETRTDGTILYRDTPLEKQDSKQRCRLIRMIFQDPSTSLNPRLTIGELLREPLVFNTDLNQSQSNKIIEDNLRKVGLLKEHADFYPHMLSLGQKQRVAIARALMLEPEVIIADEALADLDLSIRSQIVNLLLKLQQQLSISFIVVSQDLNIVRHISDHLIVMRHGEIVEQGPTEQLMLNPQHEYTERLVKQKLPDGKNQQIVKSTASNTSNH</sequence>
<dbReference type="InterPro" id="IPR003593">
    <property type="entry name" value="AAA+_ATPase"/>
</dbReference>
<keyword evidence="6" id="KW-1185">Reference proteome</keyword>